<keyword evidence="4" id="KW-0762">Sugar transport</keyword>
<evidence type="ECO:0000256" key="6">
    <source>
        <dbReference type="ARBA" id="ARBA00022683"/>
    </source>
</evidence>
<keyword evidence="2" id="KW-0813">Transport</keyword>
<dbReference type="GO" id="GO:0016301">
    <property type="term" value="F:kinase activity"/>
    <property type="evidence" value="ECO:0007669"/>
    <property type="project" value="UniProtKB-KW"/>
</dbReference>
<dbReference type="PANTHER" id="PTHR33799:SF1">
    <property type="entry name" value="PTS SYSTEM MANNOSE-SPECIFIC EIIAB COMPONENT-RELATED"/>
    <property type="match status" value="1"/>
</dbReference>
<reference evidence="10" key="1">
    <citation type="submission" date="2017-02" db="EMBL/GenBank/DDBJ databases">
        <authorList>
            <person name="Varghese N."/>
            <person name="Submissions S."/>
        </authorList>
    </citation>
    <scope>NUCLEOTIDE SEQUENCE [LARGE SCALE GENOMIC DNA]</scope>
    <source>
        <strain evidence="10">ATCC 25662</strain>
    </source>
</reference>
<dbReference type="PANTHER" id="PTHR33799">
    <property type="entry name" value="PTS PERMEASE-RELATED-RELATED"/>
    <property type="match status" value="1"/>
</dbReference>
<name>A0A1T4K0Z9_9FIRM</name>
<proteinExistence type="predicted"/>
<sequence length="149" mass="16771">MTINENANIKERGEIMLKIFLASHGCLASGMKSSLDILLGNSDKVTVFDAYINQDSVQEHVDAFFQEVKEDDEVLMLSDLYGGSVNQVMFLYLDKPNTRLVAGVNLAFVLEVANRETITNSELDEIVEMSRQMLVVVKPEEVEEQSDFF</sequence>
<dbReference type="InterPro" id="IPR033887">
    <property type="entry name" value="PTS_IIA_man"/>
</dbReference>
<protein>
    <submittedName>
        <fullName evidence="9">PTS system, mannose-specific IIA component</fullName>
    </submittedName>
</protein>
<evidence type="ECO:0000256" key="7">
    <source>
        <dbReference type="ARBA" id="ARBA00022777"/>
    </source>
</evidence>
<keyword evidence="5" id="KW-0808">Transferase</keyword>
<evidence type="ECO:0000256" key="2">
    <source>
        <dbReference type="ARBA" id="ARBA00022448"/>
    </source>
</evidence>
<evidence type="ECO:0000256" key="1">
    <source>
        <dbReference type="ARBA" id="ARBA00004496"/>
    </source>
</evidence>
<keyword evidence="6" id="KW-0598">Phosphotransferase system</keyword>
<dbReference type="EMBL" id="FUWY01000001">
    <property type="protein sequence ID" value="SJZ35965.1"/>
    <property type="molecule type" value="Genomic_DNA"/>
</dbReference>
<dbReference type="Pfam" id="PF03610">
    <property type="entry name" value="EIIA-man"/>
    <property type="match status" value="1"/>
</dbReference>
<organism evidence="9 10">
    <name type="scientific">Anaerorhabdus furcosa</name>
    <dbReference type="NCBI Taxonomy" id="118967"/>
    <lineage>
        <taxon>Bacteria</taxon>
        <taxon>Bacillati</taxon>
        <taxon>Bacillota</taxon>
        <taxon>Erysipelotrichia</taxon>
        <taxon>Erysipelotrichales</taxon>
        <taxon>Erysipelotrichaceae</taxon>
        <taxon>Anaerorhabdus</taxon>
    </lineage>
</organism>
<dbReference type="GO" id="GO:0016020">
    <property type="term" value="C:membrane"/>
    <property type="evidence" value="ECO:0007669"/>
    <property type="project" value="InterPro"/>
</dbReference>
<evidence type="ECO:0000313" key="10">
    <source>
        <dbReference type="Proteomes" id="UP000243297"/>
    </source>
</evidence>
<evidence type="ECO:0000259" key="8">
    <source>
        <dbReference type="PROSITE" id="PS51096"/>
    </source>
</evidence>
<keyword evidence="3" id="KW-0963">Cytoplasm</keyword>
<dbReference type="GO" id="GO:0009401">
    <property type="term" value="P:phosphoenolpyruvate-dependent sugar phosphotransferase system"/>
    <property type="evidence" value="ECO:0007669"/>
    <property type="project" value="UniProtKB-KW"/>
</dbReference>
<dbReference type="STRING" id="118967.SAMN02745191_0216"/>
<feature type="domain" description="PTS EIIA type-4" evidence="8">
    <location>
        <begin position="16"/>
        <end position="142"/>
    </location>
</feature>
<evidence type="ECO:0000256" key="4">
    <source>
        <dbReference type="ARBA" id="ARBA00022597"/>
    </source>
</evidence>
<dbReference type="CDD" id="cd00006">
    <property type="entry name" value="PTS_IIA_man"/>
    <property type="match status" value="1"/>
</dbReference>
<dbReference type="GO" id="GO:0005737">
    <property type="term" value="C:cytoplasm"/>
    <property type="evidence" value="ECO:0007669"/>
    <property type="project" value="UniProtKB-SubCell"/>
</dbReference>
<keyword evidence="7" id="KW-0418">Kinase</keyword>
<dbReference type="SUPFAM" id="SSF53062">
    <property type="entry name" value="PTS system fructose IIA component-like"/>
    <property type="match status" value="1"/>
</dbReference>
<evidence type="ECO:0000313" key="9">
    <source>
        <dbReference type="EMBL" id="SJZ35965.1"/>
    </source>
</evidence>
<gene>
    <name evidence="9" type="ORF">SAMN02745191_0216</name>
</gene>
<keyword evidence="10" id="KW-1185">Reference proteome</keyword>
<evidence type="ECO:0000256" key="3">
    <source>
        <dbReference type="ARBA" id="ARBA00022490"/>
    </source>
</evidence>
<dbReference type="InterPro" id="IPR036662">
    <property type="entry name" value="PTS_EIIA_man-typ_sf"/>
</dbReference>
<dbReference type="InterPro" id="IPR004701">
    <property type="entry name" value="PTS_EIIA_man-typ"/>
</dbReference>
<dbReference type="InterPro" id="IPR051471">
    <property type="entry name" value="Bacterial_PTS_sugar_comp"/>
</dbReference>
<comment type="subcellular location">
    <subcellularLocation>
        <location evidence="1">Cytoplasm</location>
    </subcellularLocation>
</comment>
<dbReference type="Proteomes" id="UP000243297">
    <property type="component" value="Unassembled WGS sequence"/>
</dbReference>
<accession>A0A1T4K0Z9</accession>
<evidence type="ECO:0000256" key="5">
    <source>
        <dbReference type="ARBA" id="ARBA00022679"/>
    </source>
</evidence>
<dbReference type="AlphaFoldDB" id="A0A1T4K0Z9"/>
<dbReference type="PROSITE" id="PS51096">
    <property type="entry name" value="PTS_EIIA_TYPE_4"/>
    <property type="match status" value="1"/>
</dbReference>
<dbReference type="Gene3D" id="3.40.50.510">
    <property type="entry name" value="Phosphotransferase system, mannose-type IIA component"/>
    <property type="match status" value="1"/>
</dbReference>